<gene>
    <name evidence="1" type="ORF">FDA94_00580</name>
</gene>
<dbReference type="InterPro" id="IPR011008">
    <property type="entry name" value="Dimeric_a/b-barrel"/>
</dbReference>
<sequence length="108" mass="12047">MKYVLMFFETDSYVSEMRAKGATEQDVAYEAVGRWLAEHAEKITHQTRLKHPHTATTIRLDAIVDGPAGDGPETFSGYIEVEVADLDEALRLARSWPACPVVEIRPAT</sequence>
<comment type="caution">
    <text evidence="1">The sequence shown here is derived from an EMBL/GenBank/DDBJ whole genome shotgun (WGS) entry which is preliminary data.</text>
</comment>
<evidence type="ECO:0000313" key="2">
    <source>
        <dbReference type="Proteomes" id="UP000308705"/>
    </source>
</evidence>
<dbReference type="Gene3D" id="3.30.70.1060">
    <property type="entry name" value="Dimeric alpha+beta barrel"/>
    <property type="match status" value="1"/>
</dbReference>
<evidence type="ECO:0000313" key="1">
    <source>
        <dbReference type="EMBL" id="TKK91336.1"/>
    </source>
</evidence>
<keyword evidence="2" id="KW-1185">Reference proteome</keyword>
<protein>
    <recommendedName>
        <fullName evidence="3">YCII-related domain-containing protein</fullName>
    </recommendedName>
</protein>
<dbReference type="RefSeq" id="WP_137245031.1">
    <property type="nucleotide sequence ID" value="NZ_SZQA01000001.1"/>
</dbReference>
<accession>A0A4U3MSL8</accession>
<dbReference type="Proteomes" id="UP000308705">
    <property type="component" value="Unassembled WGS sequence"/>
</dbReference>
<dbReference type="EMBL" id="SZQA01000001">
    <property type="protein sequence ID" value="TKK91336.1"/>
    <property type="molecule type" value="Genomic_DNA"/>
</dbReference>
<dbReference type="OrthoDB" id="668782at2"/>
<dbReference type="SUPFAM" id="SSF54909">
    <property type="entry name" value="Dimeric alpha+beta barrel"/>
    <property type="match status" value="1"/>
</dbReference>
<organism evidence="1 2">
    <name type="scientific">Herbidospora galbida</name>
    <dbReference type="NCBI Taxonomy" id="2575442"/>
    <lineage>
        <taxon>Bacteria</taxon>
        <taxon>Bacillati</taxon>
        <taxon>Actinomycetota</taxon>
        <taxon>Actinomycetes</taxon>
        <taxon>Streptosporangiales</taxon>
        <taxon>Streptosporangiaceae</taxon>
        <taxon>Herbidospora</taxon>
    </lineage>
</organism>
<dbReference type="AlphaFoldDB" id="A0A4U3MSL8"/>
<reference evidence="1 2" key="1">
    <citation type="submission" date="2019-04" db="EMBL/GenBank/DDBJ databases">
        <title>Herbidospora sp. NEAU-GS14.nov., a novel actinomycete isolated from soil.</title>
        <authorList>
            <person name="Han L."/>
        </authorList>
    </citation>
    <scope>NUCLEOTIDE SEQUENCE [LARGE SCALE GENOMIC DNA]</scope>
    <source>
        <strain evidence="1 2">NEAU-GS14</strain>
    </source>
</reference>
<evidence type="ECO:0008006" key="3">
    <source>
        <dbReference type="Google" id="ProtNLM"/>
    </source>
</evidence>
<name>A0A4U3MSL8_9ACTN</name>
<proteinExistence type="predicted"/>